<gene>
    <name evidence="2" type="ORF">GCM10009798_37460</name>
</gene>
<evidence type="ECO:0000313" key="3">
    <source>
        <dbReference type="Proteomes" id="UP001500571"/>
    </source>
</evidence>
<evidence type="ECO:0000256" key="1">
    <source>
        <dbReference type="SAM" id="Phobius"/>
    </source>
</evidence>
<feature type="transmembrane region" description="Helical" evidence="1">
    <location>
        <begin position="21"/>
        <end position="47"/>
    </location>
</feature>
<dbReference type="EMBL" id="BAAAPB010000004">
    <property type="protein sequence ID" value="GAA1972783.1"/>
    <property type="molecule type" value="Genomic_DNA"/>
</dbReference>
<comment type="caution">
    <text evidence="2">The sequence shown here is derived from an EMBL/GenBank/DDBJ whole genome shotgun (WGS) entry which is preliminary data.</text>
</comment>
<keyword evidence="1" id="KW-1133">Transmembrane helix</keyword>
<evidence type="ECO:0000313" key="2">
    <source>
        <dbReference type="EMBL" id="GAA1972783.1"/>
    </source>
</evidence>
<keyword evidence="3" id="KW-1185">Reference proteome</keyword>
<proteinExistence type="predicted"/>
<keyword evidence="1" id="KW-0472">Membrane</keyword>
<dbReference type="Proteomes" id="UP001500571">
    <property type="component" value="Unassembled WGS sequence"/>
</dbReference>
<protein>
    <submittedName>
        <fullName evidence="2">Uncharacterized protein</fullName>
    </submittedName>
</protein>
<organism evidence="2 3">
    <name type="scientific">Nocardioides panacihumi</name>
    <dbReference type="NCBI Taxonomy" id="400774"/>
    <lineage>
        <taxon>Bacteria</taxon>
        <taxon>Bacillati</taxon>
        <taxon>Actinomycetota</taxon>
        <taxon>Actinomycetes</taxon>
        <taxon>Propionibacteriales</taxon>
        <taxon>Nocardioidaceae</taxon>
        <taxon>Nocardioides</taxon>
    </lineage>
</organism>
<accession>A0ABP5D1Z1</accession>
<name>A0ABP5D1Z1_9ACTN</name>
<reference evidence="3" key="1">
    <citation type="journal article" date="2019" name="Int. J. Syst. Evol. Microbiol.">
        <title>The Global Catalogue of Microorganisms (GCM) 10K type strain sequencing project: providing services to taxonomists for standard genome sequencing and annotation.</title>
        <authorList>
            <consortium name="The Broad Institute Genomics Platform"/>
            <consortium name="The Broad Institute Genome Sequencing Center for Infectious Disease"/>
            <person name="Wu L."/>
            <person name="Ma J."/>
        </authorList>
    </citation>
    <scope>NUCLEOTIDE SEQUENCE [LARGE SCALE GENOMIC DNA]</scope>
    <source>
        <strain evidence="3">JCM 15309</strain>
    </source>
</reference>
<keyword evidence="1" id="KW-0812">Transmembrane</keyword>
<sequence>MRSPTIHLRRGRAVEPEPHRPVLALVGIAWTLITLALLGIMLVPFAYGAIDLIMHLH</sequence>